<evidence type="ECO:0000313" key="1">
    <source>
        <dbReference type="EMBL" id="TDH70085.1"/>
    </source>
</evidence>
<proteinExistence type="predicted"/>
<comment type="caution">
    <text evidence="1">The sequence shown here is derived from an EMBL/GenBank/DDBJ whole genome shotgun (WGS) entry which is preliminary data.</text>
</comment>
<evidence type="ECO:0000313" key="2">
    <source>
        <dbReference type="Proteomes" id="UP000294530"/>
    </source>
</evidence>
<dbReference type="Proteomes" id="UP000294530">
    <property type="component" value="Unassembled WGS sequence"/>
</dbReference>
<name>A0A976FNI7_BRELC</name>
<dbReference type="EMBL" id="SHOA02000019">
    <property type="protein sequence ID" value="TDH70085.1"/>
    <property type="molecule type" value="Genomic_DNA"/>
</dbReference>
<dbReference type="AlphaFoldDB" id="A0A976FNI7"/>
<gene>
    <name evidence="1" type="ORF">CCR75_000833</name>
</gene>
<accession>A0A976FNI7</accession>
<dbReference type="KEGG" id="blac:94344610"/>
<dbReference type="RefSeq" id="XP_067819584.1">
    <property type="nucleotide sequence ID" value="XM_067958939.1"/>
</dbReference>
<reference evidence="1 2" key="1">
    <citation type="journal article" date="2021" name="Genome Biol.">
        <title>AFLAP: assembly-free linkage analysis pipeline using k-mers from genome sequencing data.</title>
        <authorList>
            <person name="Fletcher K."/>
            <person name="Zhang L."/>
            <person name="Gil J."/>
            <person name="Han R."/>
            <person name="Cavanaugh K."/>
            <person name="Michelmore R."/>
        </authorList>
    </citation>
    <scope>NUCLEOTIDE SEQUENCE [LARGE SCALE GENOMIC DNA]</scope>
    <source>
        <strain evidence="1 2">SF5</strain>
    </source>
</reference>
<keyword evidence="2" id="KW-1185">Reference proteome</keyword>
<organism evidence="1 2">
    <name type="scientific">Bremia lactucae</name>
    <name type="common">Lettuce downy mildew</name>
    <dbReference type="NCBI Taxonomy" id="4779"/>
    <lineage>
        <taxon>Eukaryota</taxon>
        <taxon>Sar</taxon>
        <taxon>Stramenopiles</taxon>
        <taxon>Oomycota</taxon>
        <taxon>Peronosporomycetes</taxon>
        <taxon>Peronosporales</taxon>
        <taxon>Peronosporaceae</taxon>
        <taxon>Bremia</taxon>
    </lineage>
</organism>
<protein>
    <submittedName>
        <fullName evidence="1">Uncharacterized protein</fullName>
    </submittedName>
</protein>
<sequence length="81" mass="8707">MAKLIAVLEEACVGVPEAPSGARLPLAPGYVPCMCRSLRVCCSPNPGEPYKVWWLPLSVLLSAWRPSSPSERLVCVQSALV</sequence>
<dbReference type="GeneID" id="94344610"/>